<dbReference type="SUPFAM" id="SSF56281">
    <property type="entry name" value="Metallo-hydrolase/oxidoreductase"/>
    <property type="match status" value="1"/>
</dbReference>
<dbReference type="KEGG" id="pej:FYC62_02975"/>
<dbReference type="AlphaFoldDB" id="A0A5C0VFU0"/>
<dbReference type="InterPro" id="IPR050698">
    <property type="entry name" value="MBL"/>
</dbReference>
<keyword evidence="2" id="KW-0269">Exonuclease</keyword>
<dbReference type="EMBL" id="CP043329">
    <property type="protein sequence ID" value="QEK50743.1"/>
    <property type="molecule type" value="Genomic_DNA"/>
</dbReference>
<evidence type="ECO:0000259" key="1">
    <source>
        <dbReference type="SMART" id="SM00849"/>
    </source>
</evidence>
<organism evidence="2 3">
    <name type="scientific">Pedobacter aquae</name>
    <dbReference type="NCBI Taxonomy" id="2605747"/>
    <lineage>
        <taxon>Bacteria</taxon>
        <taxon>Pseudomonadati</taxon>
        <taxon>Bacteroidota</taxon>
        <taxon>Sphingobacteriia</taxon>
        <taxon>Sphingobacteriales</taxon>
        <taxon>Sphingobacteriaceae</taxon>
        <taxon>Pedobacter</taxon>
    </lineage>
</organism>
<feature type="domain" description="Metallo-beta-lactamase" evidence="1">
    <location>
        <begin position="1"/>
        <end position="169"/>
    </location>
</feature>
<dbReference type="SMART" id="SM00849">
    <property type="entry name" value="Lactamase_B"/>
    <property type="match status" value="1"/>
</dbReference>
<keyword evidence="2" id="KW-0378">Hydrolase</keyword>
<gene>
    <name evidence="2" type="ORF">FYC62_02975</name>
</gene>
<reference evidence="2 3" key="1">
    <citation type="submission" date="2019-08" db="EMBL/GenBank/DDBJ databases">
        <title>Pedobacter sp. nov., isolated from Han river, South Korea.</title>
        <authorList>
            <person name="Lee D.-H."/>
            <person name="Kim Y.-S."/>
            <person name="Hwang E.-M."/>
            <person name="Le Tran T.C."/>
            <person name="Cha C.-J."/>
        </authorList>
    </citation>
    <scope>NUCLEOTIDE SEQUENCE [LARGE SCALE GENOMIC DNA]</scope>
    <source>
        <strain evidence="2 3">CJ43</strain>
    </source>
</reference>
<protein>
    <submittedName>
        <fullName evidence="2">Exonuclease</fullName>
    </submittedName>
</protein>
<dbReference type="PANTHER" id="PTHR11203">
    <property type="entry name" value="CLEAVAGE AND POLYADENYLATION SPECIFICITY FACTOR FAMILY MEMBER"/>
    <property type="match status" value="1"/>
</dbReference>
<keyword evidence="2" id="KW-0540">Nuclease</keyword>
<dbReference type="InterPro" id="IPR036866">
    <property type="entry name" value="RibonucZ/Hydroxyglut_hydro"/>
</dbReference>
<evidence type="ECO:0000313" key="3">
    <source>
        <dbReference type="Proteomes" id="UP000323653"/>
    </source>
</evidence>
<name>A0A5C0VFU0_9SPHI</name>
<dbReference type="GO" id="GO:0004527">
    <property type="term" value="F:exonuclease activity"/>
    <property type="evidence" value="ECO:0007669"/>
    <property type="project" value="UniProtKB-KW"/>
</dbReference>
<dbReference type="GO" id="GO:0004521">
    <property type="term" value="F:RNA endonuclease activity"/>
    <property type="evidence" value="ECO:0007669"/>
    <property type="project" value="TreeGrafter"/>
</dbReference>
<dbReference type="RefSeq" id="WP_149073857.1">
    <property type="nucleotide sequence ID" value="NZ_CP043329.1"/>
</dbReference>
<keyword evidence="3" id="KW-1185">Reference proteome</keyword>
<accession>A0A5C0VFU0</accession>
<dbReference type="Proteomes" id="UP000323653">
    <property type="component" value="Chromosome"/>
</dbReference>
<evidence type="ECO:0000313" key="2">
    <source>
        <dbReference type="EMBL" id="QEK50743.1"/>
    </source>
</evidence>
<dbReference type="InterPro" id="IPR001279">
    <property type="entry name" value="Metallo-B-lactamas"/>
</dbReference>
<dbReference type="Gene3D" id="3.60.15.10">
    <property type="entry name" value="Ribonuclease Z/Hydroxyacylglutathione hydrolase-like"/>
    <property type="match status" value="1"/>
</dbReference>
<dbReference type="PANTHER" id="PTHR11203:SF49">
    <property type="entry name" value="BLL1145 PROTEIN"/>
    <property type="match status" value="1"/>
</dbReference>
<proteinExistence type="predicted"/>
<sequence>MIIDDFLVLKPEGIYCRYADFYLDPQLPVQHAVISHAHGDHAKANNHSVYCTAFTRKLMELRYKKQAAKDFILIHYHQEFFIKDVKLTFYPAGHILGSAMIKMEYQGCSYLYTGDYKLQEDATCEPAELVKADVLITETTFANPEIQHPNVEDEIKKLNKIEQNIILGVYGLGKAQRITSLINQFCPQKEVHLHYAIYPIHQLYETFGYQLGKYQLYNRKSLKQNQLHQVYLVPPLTFNSYTRAKGVARVFASGWKYLQKGNDAALYISDHVDWNDILYTIKEVKPKEIWTLHGDGMALKQYFKKDLVVKLL</sequence>